<dbReference type="EMBL" id="JASSZA010000011">
    <property type="protein sequence ID" value="KAK2097593.1"/>
    <property type="molecule type" value="Genomic_DNA"/>
</dbReference>
<feature type="region of interest" description="Disordered" evidence="1">
    <location>
        <begin position="1"/>
        <end position="45"/>
    </location>
</feature>
<gene>
    <name evidence="2" type="ORF">P7K49_023044</name>
</gene>
<keyword evidence="3" id="KW-1185">Reference proteome</keyword>
<evidence type="ECO:0000313" key="3">
    <source>
        <dbReference type="Proteomes" id="UP001266305"/>
    </source>
</evidence>
<feature type="compositionally biased region" description="Basic and acidic residues" evidence="1">
    <location>
        <begin position="1"/>
        <end position="19"/>
    </location>
</feature>
<name>A0ABQ9UKJ0_SAGOE</name>
<evidence type="ECO:0000256" key="1">
    <source>
        <dbReference type="SAM" id="MobiDB-lite"/>
    </source>
</evidence>
<sequence length="105" mass="12347">MQFTREALDDGTLRTDYKARHASRNRGPAAIQKRRSERRSDHRIVPRGLKCVQSLFPPPIRYAERIRFEIRTQTRTKKATPRPASRGEERRRIRPLAAEANQRGR</sequence>
<organism evidence="2 3">
    <name type="scientific">Saguinus oedipus</name>
    <name type="common">Cotton-top tamarin</name>
    <name type="synonym">Oedipomidas oedipus</name>
    <dbReference type="NCBI Taxonomy" id="9490"/>
    <lineage>
        <taxon>Eukaryota</taxon>
        <taxon>Metazoa</taxon>
        <taxon>Chordata</taxon>
        <taxon>Craniata</taxon>
        <taxon>Vertebrata</taxon>
        <taxon>Euteleostomi</taxon>
        <taxon>Mammalia</taxon>
        <taxon>Eutheria</taxon>
        <taxon>Euarchontoglires</taxon>
        <taxon>Primates</taxon>
        <taxon>Haplorrhini</taxon>
        <taxon>Platyrrhini</taxon>
        <taxon>Cebidae</taxon>
        <taxon>Callitrichinae</taxon>
        <taxon>Saguinus</taxon>
    </lineage>
</organism>
<accession>A0ABQ9UKJ0</accession>
<evidence type="ECO:0000313" key="2">
    <source>
        <dbReference type="EMBL" id="KAK2097593.1"/>
    </source>
</evidence>
<protein>
    <submittedName>
        <fullName evidence="2">Uncharacterized protein</fullName>
    </submittedName>
</protein>
<feature type="region of interest" description="Disordered" evidence="1">
    <location>
        <begin position="71"/>
        <end position="105"/>
    </location>
</feature>
<reference evidence="2 3" key="1">
    <citation type="submission" date="2023-05" db="EMBL/GenBank/DDBJ databases">
        <title>B98-5 Cell Line De Novo Hybrid Assembly: An Optical Mapping Approach.</title>
        <authorList>
            <person name="Kananen K."/>
            <person name="Auerbach J.A."/>
            <person name="Kautto E."/>
            <person name="Blachly J.S."/>
        </authorList>
    </citation>
    <scope>NUCLEOTIDE SEQUENCE [LARGE SCALE GENOMIC DNA]</scope>
    <source>
        <strain evidence="2">B95-8</strain>
        <tissue evidence="2">Cell line</tissue>
    </source>
</reference>
<comment type="caution">
    <text evidence="2">The sequence shown here is derived from an EMBL/GenBank/DDBJ whole genome shotgun (WGS) entry which is preliminary data.</text>
</comment>
<dbReference type="Proteomes" id="UP001266305">
    <property type="component" value="Unassembled WGS sequence"/>
</dbReference>
<proteinExistence type="predicted"/>